<proteinExistence type="predicted"/>
<reference evidence="1" key="1">
    <citation type="submission" date="2014-05" db="EMBL/GenBank/DDBJ databases">
        <authorList>
            <person name="Chronopoulou M."/>
        </authorList>
    </citation>
    <scope>NUCLEOTIDE SEQUENCE</scope>
    <source>
        <tissue evidence="1">Whole organism</tissue>
    </source>
</reference>
<dbReference type="EMBL" id="HACA01015808">
    <property type="protein sequence ID" value="CDW33169.1"/>
    <property type="molecule type" value="Transcribed_RNA"/>
</dbReference>
<feature type="non-terminal residue" evidence="1">
    <location>
        <position position="1"/>
    </location>
</feature>
<organism evidence="1">
    <name type="scientific">Lepeophtheirus salmonis</name>
    <name type="common">Salmon louse</name>
    <name type="synonym">Caligus salmonis</name>
    <dbReference type="NCBI Taxonomy" id="72036"/>
    <lineage>
        <taxon>Eukaryota</taxon>
        <taxon>Metazoa</taxon>
        <taxon>Ecdysozoa</taxon>
        <taxon>Arthropoda</taxon>
        <taxon>Crustacea</taxon>
        <taxon>Multicrustacea</taxon>
        <taxon>Hexanauplia</taxon>
        <taxon>Copepoda</taxon>
        <taxon>Siphonostomatoida</taxon>
        <taxon>Caligidae</taxon>
        <taxon>Lepeophtheirus</taxon>
    </lineage>
</organism>
<protein>
    <submittedName>
        <fullName evidence="1">Uncharacterized protein</fullName>
    </submittedName>
</protein>
<sequence length="154" mass="17723">FHQRQQHGRLLFGSDICCDKHIEPLLLFPLACVHSGVCGLMNCENLLVRENFHNLPIALDHMRFFWHLSLSCSHARRWCGILVKETNPKLCFIALLMVLGGTEKSLARRFIDLVGSSSIFFSKLSKNFLSLFKLYHPLPRPGEAFSIFFPFWST</sequence>
<accession>A0A0K2U4D6</accession>
<dbReference type="AlphaFoldDB" id="A0A0K2U4D6"/>
<name>A0A0K2U4D6_LEPSM</name>
<evidence type="ECO:0000313" key="1">
    <source>
        <dbReference type="EMBL" id="CDW33169.1"/>
    </source>
</evidence>